<organism evidence="6 7">
    <name type="scientific">Caerostris darwini</name>
    <dbReference type="NCBI Taxonomy" id="1538125"/>
    <lineage>
        <taxon>Eukaryota</taxon>
        <taxon>Metazoa</taxon>
        <taxon>Ecdysozoa</taxon>
        <taxon>Arthropoda</taxon>
        <taxon>Chelicerata</taxon>
        <taxon>Arachnida</taxon>
        <taxon>Araneae</taxon>
        <taxon>Araneomorphae</taxon>
        <taxon>Entelegynae</taxon>
        <taxon>Araneoidea</taxon>
        <taxon>Araneidae</taxon>
        <taxon>Caerostris</taxon>
    </lineage>
</organism>
<dbReference type="SUPFAM" id="SSF57850">
    <property type="entry name" value="RING/U-box"/>
    <property type="match status" value="1"/>
</dbReference>
<dbReference type="InterPro" id="IPR013083">
    <property type="entry name" value="Znf_RING/FYVE/PHD"/>
</dbReference>
<gene>
    <name evidence="6" type="primary">RFFL</name>
    <name evidence="6" type="ORF">CDAR_86781</name>
</gene>
<evidence type="ECO:0000313" key="7">
    <source>
        <dbReference type="Proteomes" id="UP001054837"/>
    </source>
</evidence>
<dbReference type="GO" id="GO:0061630">
    <property type="term" value="F:ubiquitin protein ligase activity"/>
    <property type="evidence" value="ECO:0007669"/>
    <property type="project" value="TreeGrafter"/>
</dbReference>
<protein>
    <submittedName>
        <fullName evidence="6">E3 ubiquitin-protein ligase rififylin</fullName>
    </submittedName>
</protein>
<proteinExistence type="predicted"/>
<evidence type="ECO:0000256" key="2">
    <source>
        <dbReference type="ARBA" id="ARBA00022833"/>
    </source>
</evidence>
<evidence type="ECO:0000256" key="3">
    <source>
        <dbReference type="PROSITE-ProRule" id="PRU00175"/>
    </source>
</evidence>
<dbReference type="FunFam" id="3.30.40.10:FF:000110">
    <property type="entry name" value="E3 ubiquitin-protein ligase RNF34 isoform X1"/>
    <property type="match status" value="1"/>
</dbReference>
<dbReference type="Pfam" id="PF22968">
    <property type="entry name" value="RNF34L-like_3rd"/>
    <property type="match status" value="1"/>
</dbReference>
<feature type="domain" description="RING-type" evidence="5">
    <location>
        <begin position="226"/>
        <end position="261"/>
    </location>
</feature>
<evidence type="ECO:0000259" key="5">
    <source>
        <dbReference type="PROSITE" id="PS50089"/>
    </source>
</evidence>
<dbReference type="GO" id="GO:0005737">
    <property type="term" value="C:cytoplasm"/>
    <property type="evidence" value="ECO:0007669"/>
    <property type="project" value="TreeGrafter"/>
</dbReference>
<dbReference type="GO" id="GO:0008270">
    <property type="term" value="F:zinc ion binding"/>
    <property type="evidence" value="ECO:0007669"/>
    <property type="project" value="UniProtKB-KW"/>
</dbReference>
<dbReference type="InterPro" id="IPR055111">
    <property type="entry name" value="RNF34_RFFL_HeH"/>
</dbReference>
<dbReference type="Gene3D" id="3.30.40.10">
    <property type="entry name" value="Zinc/RING finger domain, C3HC4 (zinc finger)"/>
    <property type="match status" value="1"/>
</dbReference>
<comment type="caution">
    <text evidence="6">The sequence shown here is derived from an EMBL/GenBank/DDBJ whole genome shotgun (WGS) entry which is preliminary data.</text>
</comment>
<keyword evidence="2" id="KW-0862">Zinc</keyword>
<reference evidence="6 7" key="1">
    <citation type="submission" date="2021-06" db="EMBL/GenBank/DDBJ databases">
        <title>Caerostris darwini draft genome.</title>
        <authorList>
            <person name="Kono N."/>
            <person name="Arakawa K."/>
        </authorList>
    </citation>
    <scope>NUCLEOTIDE SEQUENCE [LARGE SCALE GENOMIC DNA]</scope>
</reference>
<feature type="region of interest" description="Disordered" evidence="4">
    <location>
        <begin position="127"/>
        <end position="151"/>
    </location>
</feature>
<name>A0AAV4VM90_9ARAC</name>
<dbReference type="InterPro" id="IPR011011">
    <property type="entry name" value="Znf_FYVE_PHD"/>
</dbReference>
<dbReference type="GO" id="GO:0043161">
    <property type="term" value="P:proteasome-mediated ubiquitin-dependent protein catabolic process"/>
    <property type="evidence" value="ECO:0007669"/>
    <property type="project" value="TreeGrafter"/>
</dbReference>
<dbReference type="Gene3D" id="1.10.720.140">
    <property type="match status" value="1"/>
</dbReference>
<sequence>MSCEGCSLRFTILKRKKRCEDCGFIFCSECASSKGKLYQCYRCKVFTCVPLNIGDVANLKLRDLQWFLETKGVDVPSNDRREKPVLVDWVMNYSRQLTGQQPPNYPPYSSLSRAEKSVGGLFGPQAASTTNSPVDAVHEQKDSTSSVKNEPNINNEKKHAVIDLDSVVSKDHIFSLTAMELKVLLARNYISFRGCCEKSELQEKVCWLWDMKENAKKNTIPDENLCKICMEGTIDSLLLDCAHMLTCHRCGTMLHDCPICRQVIKRVIRVFRS</sequence>
<evidence type="ECO:0000313" key="6">
    <source>
        <dbReference type="EMBL" id="GIY71482.1"/>
    </source>
</evidence>
<evidence type="ECO:0000256" key="1">
    <source>
        <dbReference type="ARBA" id="ARBA00022771"/>
    </source>
</evidence>
<accession>A0AAV4VM90</accession>
<dbReference type="InterPro" id="IPR001841">
    <property type="entry name" value="Znf_RING"/>
</dbReference>
<dbReference type="AlphaFoldDB" id="A0AAV4VM90"/>
<dbReference type="GO" id="GO:0070936">
    <property type="term" value="P:protein K48-linked ubiquitination"/>
    <property type="evidence" value="ECO:0007669"/>
    <property type="project" value="TreeGrafter"/>
</dbReference>
<dbReference type="SUPFAM" id="SSF57903">
    <property type="entry name" value="FYVE/PHD zinc finger"/>
    <property type="match status" value="1"/>
</dbReference>
<keyword evidence="7" id="KW-1185">Reference proteome</keyword>
<dbReference type="PANTHER" id="PTHR14879">
    <property type="entry name" value="CASPASE REGULATOR, RING FINGER DOMAIN-CONTAINING"/>
    <property type="match status" value="1"/>
</dbReference>
<evidence type="ECO:0000256" key="4">
    <source>
        <dbReference type="SAM" id="MobiDB-lite"/>
    </source>
</evidence>
<dbReference type="EMBL" id="BPLQ01013351">
    <property type="protein sequence ID" value="GIY71482.1"/>
    <property type="molecule type" value="Genomic_DNA"/>
</dbReference>
<dbReference type="Proteomes" id="UP001054837">
    <property type="component" value="Unassembled WGS sequence"/>
</dbReference>
<dbReference type="GO" id="GO:1902042">
    <property type="term" value="P:negative regulation of extrinsic apoptotic signaling pathway via death domain receptors"/>
    <property type="evidence" value="ECO:0007669"/>
    <property type="project" value="TreeGrafter"/>
</dbReference>
<dbReference type="Pfam" id="PF13920">
    <property type="entry name" value="zf-C3HC4_3"/>
    <property type="match status" value="1"/>
</dbReference>
<dbReference type="SMART" id="SM00184">
    <property type="entry name" value="RING"/>
    <property type="match status" value="2"/>
</dbReference>
<dbReference type="GO" id="GO:0005886">
    <property type="term" value="C:plasma membrane"/>
    <property type="evidence" value="ECO:0007669"/>
    <property type="project" value="TreeGrafter"/>
</dbReference>
<dbReference type="InterPro" id="IPR051728">
    <property type="entry name" value="RING-FYVE_E3_ubiquitin-ligase"/>
</dbReference>
<dbReference type="PANTHER" id="PTHR14879:SF15">
    <property type="entry name" value="E3 UBIQUITIN-PROTEIN LIGASE RIFIFYLIN-LIKE PROTEIN"/>
    <property type="match status" value="1"/>
</dbReference>
<keyword evidence="1 3" id="KW-0863">Zinc-finger</keyword>
<keyword evidence="1 3" id="KW-0479">Metal-binding</keyword>
<dbReference type="PROSITE" id="PS50089">
    <property type="entry name" value="ZF_RING_2"/>
    <property type="match status" value="1"/>
</dbReference>